<dbReference type="EMBL" id="PDKV01000006">
    <property type="protein sequence ID" value="PIB79749.1"/>
    <property type="molecule type" value="Genomic_DNA"/>
</dbReference>
<dbReference type="OrthoDB" id="3763870at2"/>
<evidence type="ECO:0000313" key="5">
    <source>
        <dbReference type="Proteomes" id="UP000230971"/>
    </source>
</evidence>
<dbReference type="Proteomes" id="UP000193907">
    <property type="component" value="Unassembled WGS sequence"/>
</dbReference>
<dbReference type="EMBL" id="LQOM01000037">
    <property type="protein sequence ID" value="ORV09936.1"/>
    <property type="molecule type" value="Genomic_DNA"/>
</dbReference>
<dbReference type="Proteomes" id="UP000230971">
    <property type="component" value="Unassembled WGS sequence"/>
</dbReference>
<feature type="domain" description="Methyltransferase type 11" evidence="1">
    <location>
        <begin position="99"/>
        <end position="195"/>
    </location>
</feature>
<dbReference type="CDD" id="cd02440">
    <property type="entry name" value="AdoMet_MTases"/>
    <property type="match status" value="1"/>
</dbReference>
<keyword evidence="2" id="KW-0489">Methyltransferase</keyword>
<gene>
    <name evidence="2" type="ORF">AWB95_17110</name>
    <name evidence="3" type="ORF">CQY23_07530</name>
</gene>
<comment type="caution">
    <text evidence="2">The sequence shown here is derived from an EMBL/GenBank/DDBJ whole genome shotgun (WGS) entry which is preliminary data.</text>
</comment>
<dbReference type="Pfam" id="PF08241">
    <property type="entry name" value="Methyltransf_11"/>
    <property type="match status" value="1"/>
</dbReference>
<keyword evidence="4" id="KW-1185">Reference proteome</keyword>
<name>A0A1X1RMY3_MYCCE</name>
<dbReference type="Gene3D" id="3.40.50.150">
    <property type="entry name" value="Vaccinia Virus protein VP39"/>
    <property type="match status" value="1"/>
</dbReference>
<dbReference type="InterPro" id="IPR013216">
    <property type="entry name" value="Methyltransf_11"/>
</dbReference>
<evidence type="ECO:0000313" key="3">
    <source>
        <dbReference type="EMBL" id="PIB79749.1"/>
    </source>
</evidence>
<dbReference type="SUPFAM" id="SSF53335">
    <property type="entry name" value="S-adenosyl-L-methionine-dependent methyltransferases"/>
    <property type="match status" value="1"/>
</dbReference>
<dbReference type="STRING" id="28045.AWB95_17110"/>
<dbReference type="PANTHER" id="PTHR43591:SF24">
    <property type="entry name" value="2-METHOXY-6-POLYPRENYL-1,4-BENZOQUINOL METHYLASE, MITOCHONDRIAL"/>
    <property type="match status" value="1"/>
</dbReference>
<proteinExistence type="predicted"/>
<evidence type="ECO:0000313" key="4">
    <source>
        <dbReference type="Proteomes" id="UP000193907"/>
    </source>
</evidence>
<keyword evidence="2" id="KW-0808">Transferase</keyword>
<reference evidence="3 5" key="2">
    <citation type="journal article" date="2017" name="Infect. Genet. Evol.">
        <title>The new phylogeny of the genus Mycobacterium: The old and the news.</title>
        <authorList>
            <person name="Tortoli E."/>
            <person name="Fedrizzi T."/>
            <person name="Meehan C.J."/>
            <person name="Trovato A."/>
            <person name="Grottola A."/>
            <person name="Giacobazzi E."/>
            <person name="Serpini G.F."/>
            <person name="Tagliazucchi S."/>
            <person name="Fabio A."/>
            <person name="Bettua C."/>
            <person name="Bertorelli R."/>
            <person name="Frascaro F."/>
            <person name="De Sanctis V."/>
            <person name="Pecorari M."/>
            <person name="Jousson O."/>
            <person name="Segata N."/>
            <person name="Cirillo D.M."/>
        </authorList>
    </citation>
    <scope>NUCLEOTIDE SEQUENCE [LARGE SCALE GENOMIC DNA]</scope>
    <source>
        <strain evidence="3 5">NCTC 12882</strain>
    </source>
</reference>
<dbReference type="AlphaFoldDB" id="A0A1X1RMY3"/>
<dbReference type="InterPro" id="IPR029063">
    <property type="entry name" value="SAM-dependent_MTases_sf"/>
</dbReference>
<dbReference type="PANTHER" id="PTHR43591">
    <property type="entry name" value="METHYLTRANSFERASE"/>
    <property type="match status" value="1"/>
</dbReference>
<accession>A0A1X1RMY3</accession>
<dbReference type="GO" id="GO:0032259">
    <property type="term" value="P:methylation"/>
    <property type="evidence" value="ECO:0007669"/>
    <property type="project" value="UniProtKB-KW"/>
</dbReference>
<evidence type="ECO:0000259" key="1">
    <source>
        <dbReference type="Pfam" id="PF08241"/>
    </source>
</evidence>
<evidence type="ECO:0000313" key="2">
    <source>
        <dbReference type="EMBL" id="ORV09936.1"/>
    </source>
</evidence>
<reference evidence="2 4" key="1">
    <citation type="submission" date="2016-01" db="EMBL/GenBank/DDBJ databases">
        <title>The new phylogeny of the genus Mycobacterium.</title>
        <authorList>
            <person name="Tarcisio F."/>
            <person name="Conor M."/>
            <person name="Antonella G."/>
            <person name="Elisabetta G."/>
            <person name="Giulia F.S."/>
            <person name="Sara T."/>
            <person name="Anna F."/>
            <person name="Clotilde B."/>
            <person name="Roberto B."/>
            <person name="Veronica D.S."/>
            <person name="Fabio R."/>
            <person name="Monica P."/>
            <person name="Olivier J."/>
            <person name="Enrico T."/>
            <person name="Nicola S."/>
        </authorList>
    </citation>
    <scope>NUCLEOTIDE SEQUENCE [LARGE SCALE GENOMIC DNA]</scope>
    <source>
        <strain evidence="2 4">DSM 44243</strain>
    </source>
</reference>
<organism evidence="2 4">
    <name type="scientific">Mycobacterium celatum</name>
    <dbReference type="NCBI Taxonomy" id="28045"/>
    <lineage>
        <taxon>Bacteria</taxon>
        <taxon>Bacillati</taxon>
        <taxon>Actinomycetota</taxon>
        <taxon>Actinomycetes</taxon>
        <taxon>Mycobacteriales</taxon>
        <taxon>Mycobacteriaceae</taxon>
        <taxon>Mycobacterium</taxon>
    </lineage>
</organism>
<sequence length="257" mass="27287">MTFTAQQGATARTLELLEPQQLARIRGARNGYYDLLGDTGPQVRSIPQRLMRTRIYSAGYQIGRPIGLKLAGGPKAPGREEDRRRMSSWLGLKSGSVVLDIGCGPGNFTGWFGDQVVPAGLAVGLDASHAMLRRAVVDNSGPCVAYVRGDAEHLPFADGVADAASCLAALYLINDPFQAIRELARVLKPGGRVVILTSLLPGRRRNAVGGAVLNAVSGVRWFGREEVTGFLGDSGFTGIEQHIAGLSQTIVATKGMC</sequence>
<dbReference type="GO" id="GO:0008757">
    <property type="term" value="F:S-adenosylmethionine-dependent methyltransferase activity"/>
    <property type="evidence" value="ECO:0007669"/>
    <property type="project" value="InterPro"/>
</dbReference>
<protein>
    <submittedName>
        <fullName evidence="2 3">Methyltransferase</fullName>
    </submittedName>
</protein>
<dbReference type="RefSeq" id="WP_062538445.1">
    <property type="nucleotide sequence ID" value="NZ_LQOM01000037.1"/>
</dbReference>